<comment type="caution">
    <text evidence="1">The sequence shown here is derived from an EMBL/GenBank/DDBJ whole genome shotgun (WGS) entry which is preliminary data.</text>
</comment>
<protein>
    <submittedName>
        <fullName evidence="1">Uncharacterized protein</fullName>
    </submittedName>
</protein>
<evidence type="ECO:0000313" key="1">
    <source>
        <dbReference type="EMBL" id="KQB41248.1"/>
    </source>
</evidence>
<sequence length="44" mass="5259">MLAVNNSIKREISSLDKFNGKIFKNNNIRRNKFHFTGFEIFVRN</sequence>
<dbReference type="AlphaFoldDB" id="A0A0Q0W3Q3"/>
<accession>A0A0Q0W3Q3</accession>
<reference evidence="1 2" key="1">
    <citation type="submission" date="2014-09" db="EMBL/GenBank/DDBJ databases">
        <title>Genome sequence of Flavobacterium aquidurense RC62.</title>
        <authorList>
            <person name="Kim J.F."/>
            <person name="Kwak M.-J."/>
        </authorList>
    </citation>
    <scope>NUCLEOTIDE SEQUENCE [LARGE SCALE GENOMIC DNA]</scope>
    <source>
        <strain evidence="1 2">RC62</strain>
    </source>
</reference>
<proteinExistence type="predicted"/>
<dbReference type="EMBL" id="JRLF01000009">
    <property type="protein sequence ID" value="KQB41248.1"/>
    <property type="molecule type" value="Genomic_DNA"/>
</dbReference>
<organism evidence="1 2">
    <name type="scientific">Flavobacterium aquidurense</name>
    <dbReference type="NCBI Taxonomy" id="362413"/>
    <lineage>
        <taxon>Bacteria</taxon>
        <taxon>Pseudomonadati</taxon>
        <taxon>Bacteroidota</taxon>
        <taxon>Flavobacteriia</taxon>
        <taxon>Flavobacteriales</taxon>
        <taxon>Flavobacteriaceae</taxon>
        <taxon>Flavobacterium</taxon>
    </lineage>
</organism>
<dbReference type="Proteomes" id="UP000050443">
    <property type="component" value="Unassembled WGS sequence"/>
</dbReference>
<dbReference type="STRING" id="362413.RC62_4624"/>
<name>A0A0Q0W3Q3_9FLAO</name>
<gene>
    <name evidence="1" type="ORF">RC62_4624</name>
</gene>
<evidence type="ECO:0000313" key="2">
    <source>
        <dbReference type="Proteomes" id="UP000050443"/>
    </source>
</evidence>